<evidence type="ECO:0000256" key="1">
    <source>
        <dbReference type="SAM" id="Phobius"/>
    </source>
</evidence>
<name>A0AAV5LNC4_9ROSI</name>
<reference evidence="3 4" key="1">
    <citation type="journal article" date="2021" name="Commun. Biol.">
        <title>The genome of Shorea leprosula (Dipterocarpaceae) highlights the ecological relevance of drought in aseasonal tropical rainforests.</title>
        <authorList>
            <person name="Ng K.K.S."/>
            <person name="Kobayashi M.J."/>
            <person name="Fawcett J.A."/>
            <person name="Hatakeyama M."/>
            <person name="Paape T."/>
            <person name="Ng C.H."/>
            <person name="Ang C.C."/>
            <person name="Tnah L.H."/>
            <person name="Lee C.T."/>
            <person name="Nishiyama T."/>
            <person name="Sese J."/>
            <person name="O'Brien M.J."/>
            <person name="Copetti D."/>
            <person name="Mohd Noor M.I."/>
            <person name="Ong R.C."/>
            <person name="Putra M."/>
            <person name="Sireger I.Z."/>
            <person name="Indrioko S."/>
            <person name="Kosugi Y."/>
            <person name="Izuno A."/>
            <person name="Isagi Y."/>
            <person name="Lee S.L."/>
            <person name="Shimizu K.K."/>
        </authorList>
    </citation>
    <scope>NUCLEOTIDE SEQUENCE [LARGE SCALE GENOMIC DNA]</scope>
    <source>
        <strain evidence="3">214</strain>
    </source>
</reference>
<organism evidence="3 4">
    <name type="scientific">Rubroshorea leprosula</name>
    <dbReference type="NCBI Taxonomy" id="152421"/>
    <lineage>
        <taxon>Eukaryota</taxon>
        <taxon>Viridiplantae</taxon>
        <taxon>Streptophyta</taxon>
        <taxon>Embryophyta</taxon>
        <taxon>Tracheophyta</taxon>
        <taxon>Spermatophyta</taxon>
        <taxon>Magnoliopsida</taxon>
        <taxon>eudicotyledons</taxon>
        <taxon>Gunneridae</taxon>
        <taxon>Pentapetalae</taxon>
        <taxon>rosids</taxon>
        <taxon>malvids</taxon>
        <taxon>Malvales</taxon>
        <taxon>Dipterocarpaceae</taxon>
        <taxon>Rubroshorea</taxon>
    </lineage>
</organism>
<keyword evidence="1" id="KW-0812">Transmembrane</keyword>
<evidence type="ECO:0000313" key="4">
    <source>
        <dbReference type="Proteomes" id="UP001054252"/>
    </source>
</evidence>
<dbReference type="Pfam" id="PF13966">
    <property type="entry name" value="zf-RVT"/>
    <property type="match status" value="1"/>
</dbReference>
<feature type="transmembrane region" description="Helical" evidence="1">
    <location>
        <begin position="191"/>
        <end position="218"/>
    </location>
</feature>
<dbReference type="PANTHER" id="PTHR33116:SF78">
    <property type="entry name" value="OS12G0587133 PROTEIN"/>
    <property type="match status" value="1"/>
</dbReference>
<evidence type="ECO:0000259" key="2">
    <source>
        <dbReference type="PROSITE" id="PS50878"/>
    </source>
</evidence>
<evidence type="ECO:0000313" key="3">
    <source>
        <dbReference type="EMBL" id="GKV38639.1"/>
    </source>
</evidence>
<keyword evidence="1" id="KW-0472">Membrane</keyword>
<sequence>MMMRMRFCATWRKWIQECLKSSSVSILVNGSPTNQFPVNKGIRQGDPLSPFLFLIVAKGLNGIVASVVEKGRYKGVVIGSGDVMVTHLQFADDTIFFGDATEDNIWVIKCIMWTFELALGLKINFRKSQLIGVGVDQNWCAKMAFQLCCKEGKLPFRYLEIPIGGNHRRRAMWQPMVESVRKKLASWRGRYLSMGGHITLINSVLSSLPVFLVSIYIIPKEGFRVKIGEGNTVSFWWDKWRGEESQANMFPILYLLSTEKMKMCSEMGSRTNGLWEWNLTWRRNLFEWEKEEAKELHNTIQNVQPSQGCMDSWEWTHNKDGQYSTKSAYSILTKEGREATEIKTFSRIWNSVLPSKILAFNWQLPLDRIPTKMNLLTRGIIKDTQDCKCGICGEIEEDTKHLFMECSMVQWIWMACAKWWGINVTLGADCWNTFQVAGRELKEKCIREGWDCIWNSLVWTVWLARNQKTFQGKEINWEKLLELIQLKSFHWITAKKERYAFTSMDWFLNPVACLKDGLRKRKVPYK</sequence>
<dbReference type="InterPro" id="IPR000477">
    <property type="entry name" value="RT_dom"/>
</dbReference>
<dbReference type="AlphaFoldDB" id="A0AAV5LNC4"/>
<feature type="domain" description="Reverse transcriptase" evidence="2">
    <location>
        <begin position="1"/>
        <end position="163"/>
    </location>
</feature>
<dbReference type="Proteomes" id="UP001054252">
    <property type="component" value="Unassembled WGS sequence"/>
</dbReference>
<gene>
    <name evidence="3" type="ORF">SLEP1_g46528</name>
</gene>
<accession>A0AAV5LNC4</accession>
<dbReference type="EMBL" id="BPVZ01000129">
    <property type="protein sequence ID" value="GKV38639.1"/>
    <property type="molecule type" value="Genomic_DNA"/>
</dbReference>
<dbReference type="InterPro" id="IPR026960">
    <property type="entry name" value="RVT-Znf"/>
</dbReference>
<proteinExistence type="predicted"/>
<protein>
    <recommendedName>
        <fullName evidence="2">Reverse transcriptase domain-containing protein</fullName>
    </recommendedName>
</protein>
<comment type="caution">
    <text evidence="3">The sequence shown here is derived from an EMBL/GenBank/DDBJ whole genome shotgun (WGS) entry which is preliminary data.</text>
</comment>
<dbReference type="PROSITE" id="PS50878">
    <property type="entry name" value="RT_POL"/>
    <property type="match status" value="1"/>
</dbReference>
<dbReference type="PANTHER" id="PTHR33116">
    <property type="entry name" value="REVERSE TRANSCRIPTASE ZINC-BINDING DOMAIN-CONTAINING PROTEIN-RELATED-RELATED"/>
    <property type="match status" value="1"/>
</dbReference>
<keyword evidence="1" id="KW-1133">Transmembrane helix</keyword>
<dbReference type="InterPro" id="IPR043502">
    <property type="entry name" value="DNA/RNA_pol_sf"/>
</dbReference>
<dbReference type="Pfam" id="PF00078">
    <property type="entry name" value="RVT_1"/>
    <property type="match status" value="1"/>
</dbReference>
<dbReference type="SUPFAM" id="SSF56672">
    <property type="entry name" value="DNA/RNA polymerases"/>
    <property type="match status" value="1"/>
</dbReference>
<keyword evidence="4" id="KW-1185">Reference proteome</keyword>